<reference evidence="2 3" key="1">
    <citation type="submission" date="2019-07" db="EMBL/GenBank/DDBJ databases">
        <title>Pseudomonas mangiferae sp. nov., isolated from bark of mango tree in Thailand.</title>
        <authorList>
            <person name="Srisuk N."/>
            <person name="Anurat P."/>
        </authorList>
    </citation>
    <scope>NUCLEOTIDE SEQUENCE [LARGE SCALE GENOMIC DNA]</scope>
    <source>
        <strain evidence="2 3">DMKU_BBB3-04</strain>
    </source>
</reference>
<keyword evidence="3" id="KW-1185">Reference proteome</keyword>
<evidence type="ECO:0000256" key="1">
    <source>
        <dbReference type="SAM" id="Phobius"/>
    </source>
</evidence>
<feature type="transmembrane region" description="Helical" evidence="1">
    <location>
        <begin position="12"/>
        <end position="34"/>
    </location>
</feature>
<gene>
    <name evidence="2" type="ORF">FM069_17665</name>
</gene>
<protein>
    <submittedName>
        <fullName evidence="2">DUF3592 domain-containing protein</fullName>
    </submittedName>
</protein>
<dbReference type="EMBL" id="VJOY01000015">
    <property type="protein sequence ID" value="TRX73432.1"/>
    <property type="molecule type" value="Genomic_DNA"/>
</dbReference>
<name>A0A553GV94_9PSED</name>
<organism evidence="2 3">
    <name type="scientific">Pseudomonas mangiferae</name>
    <dbReference type="NCBI Taxonomy" id="2593654"/>
    <lineage>
        <taxon>Bacteria</taxon>
        <taxon>Pseudomonadati</taxon>
        <taxon>Pseudomonadota</taxon>
        <taxon>Gammaproteobacteria</taxon>
        <taxon>Pseudomonadales</taxon>
        <taxon>Pseudomonadaceae</taxon>
        <taxon>Pseudomonas</taxon>
    </lineage>
</organism>
<dbReference type="Proteomes" id="UP000315235">
    <property type="component" value="Unassembled WGS sequence"/>
</dbReference>
<sequence>MTESPLPTRWDRLLKGALCYLVCLVMLVASALIVRDRQQLLATGLRAEGVVVGHPHGWAHPEIRFQLPGGEPVVFSQGGFHTGYALGETVSVRYLAERPRASAVVEEPMPLWGALGLPLVMAVFFFCAGRRFWSAPRPAVR</sequence>
<proteinExistence type="predicted"/>
<dbReference type="OrthoDB" id="9102337at2"/>
<comment type="caution">
    <text evidence="2">The sequence shown here is derived from an EMBL/GenBank/DDBJ whole genome shotgun (WGS) entry which is preliminary data.</text>
</comment>
<dbReference type="RefSeq" id="WP_143489703.1">
    <property type="nucleotide sequence ID" value="NZ_VJOY01000015.1"/>
</dbReference>
<evidence type="ECO:0000313" key="2">
    <source>
        <dbReference type="EMBL" id="TRX73432.1"/>
    </source>
</evidence>
<keyword evidence="1" id="KW-0472">Membrane</keyword>
<keyword evidence="1" id="KW-0812">Transmembrane</keyword>
<evidence type="ECO:0000313" key="3">
    <source>
        <dbReference type="Proteomes" id="UP000315235"/>
    </source>
</evidence>
<feature type="transmembrane region" description="Helical" evidence="1">
    <location>
        <begin position="109"/>
        <end position="128"/>
    </location>
</feature>
<dbReference type="AlphaFoldDB" id="A0A553GV94"/>
<accession>A0A553GV94</accession>
<keyword evidence="1" id="KW-1133">Transmembrane helix</keyword>